<dbReference type="RefSeq" id="WP_068940523.1">
    <property type="nucleotide sequence ID" value="NZ_LYND01000135.1"/>
</dbReference>
<organism evidence="1 2">
    <name type="scientific">Paenibacillus polymyxa</name>
    <name type="common">Bacillus polymyxa</name>
    <dbReference type="NCBI Taxonomy" id="1406"/>
    <lineage>
        <taxon>Bacteria</taxon>
        <taxon>Bacillati</taxon>
        <taxon>Bacillota</taxon>
        <taxon>Bacilli</taxon>
        <taxon>Bacillales</taxon>
        <taxon>Paenibacillaceae</taxon>
        <taxon>Paenibacillus</taxon>
    </lineage>
</organism>
<comment type="caution">
    <text evidence="1">The sequence shown here is derived from an EMBL/GenBank/DDBJ whole genome shotgun (WGS) entry which is preliminary data.</text>
</comment>
<evidence type="ECO:0000313" key="2">
    <source>
        <dbReference type="Proteomes" id="UP000094974"/>
    </source>
</evidence>
<keyword evidence="2" id="KW-1185">Reference proteome</keyword>
<gene>
    <name evidence="1" type="ORF">A7312_28030</name>
</gene>
<evidence type="ECO:0000313" key="1">
    <source>
        <dbReference type="EMBL" id="ODA08215.1"/>
    </source>
</evidence>
<accession>A0ABX2ZA82</accession>
<name>A0ABX2ZA82_PAEPO</name>
<reference evidence="2" key="1">
    <citation type="submission" date="2016-05" db="EMBL/GenBank/DDBJ databases">
        <title>Whole genome shotgun sequencing of cultured foodborne pathogen.</title>
        <authorList>
            <person name="Zheng J."/>
            <person name="Timme R."/>
            <person name="Allard M."/>
            <person name="Strain E."/>
            <person name="Luo Y."/>
            <person name="Brown E."/>
        </authorList>
    </citation>
    <scope>NUCLEOTIDE SEQUENCE [LARGE SCALE GENOMIC DNA]</scope>
    <source>
        <strain evidence="2">CFSAN034343</strain>
    </source>
</reference>
<sequence length="70" mass="8392">MNEFLLYLADAKHSIYEKLYGSNRFVYSENDCIERIKLIHKYEMLLDVISMLPPIEQINIHEIIKGIYEE</sequence>
<protein>
    <submittedName>
        <fullName evidence="1">Uncharacterized protein</fullName>
    </submittedName>
</protein>
<dbReference type="Proteomes" id="UP000094974">
    <property type="component" value="Unassembled WGS sequence"/>
</dbReference>
<dbReference type="EMBL" id="LYND01000135">
    <property type="protein sequence ID" value="ODA08215.1"/>
    <property type="molecule type" value="Genomic_DNA"/>
</dbReference>
<proteinExistence type="predicted"/>